<dbReference type="AlphaFoldDB" id="A0A9W4XM40"/>
<feature type="region of interest" description="Disordered" evidence="1">
    <location>
        <begin position="1"/>
        <end position="23"/>
    </location>
</feature>
<comment type="caution">
    <text evidence="3">The sequence shown here is derived from an EMBL/GenBank/DDBJ whole genome shotgun (WGS) entry which is preliminary data.</text>
</comment>
<feature type="compositionally biased region" description="Polar residues" evidence="1">
    <location>
        <begin position="1"/>
        <end position="10"/>
    </location>
</feature>
<organism evidence="3 4">
    <name type="scientific">Periconia digitata</name>
    <dbReference type="NCBI Taxonomy" id="1303443"/>
    <lineage>
        <taxon>Eukaryota</taxon>
        <taxon>Fungi</taxon>
        <taxon>Dikarya</taxon>
        <taxon>Ascomycota</taxon>
        <taxon>Pezizomycotina</taxon>
        <taxon>Dothideomycetes</taxon>
        <taxon>Pleosporomycetidae</taxon>
        <taxon>Pleosporales</taxon>
        <taxon>Massarineae</taxon>
        <taxon>Periconiaceae</taxon>
        <taxon>Periconia</taxon>
    </lineage>
</organism>
<keyword evidence="4" id="KW-1185">Reference proteome</keyword>
<accession>A0A9W4XM40</accession>
<feature type="transmembrane region" description="Helical" evidence="2">
    <location>
        <begin position="83"/>
        <end position="104"/>
    </location>
</feature>
<reference evidence="3" key="1">
    <citation type="submission" date="2023-01" db="EMBL/GenBank/DDBJ databases">
        <authorList>
            <person name="Van Ghelder C."/>
            <person name="Rancurel C."/>
        </authorList>
    </citation>
    <scope>NUCLEOTIDE SEQUENCE</scope>
    <source>
        <strain evidence="3">CNCM I-4278</strain>
    </source>
</reference>
<dbReference type="Proteomes" id="UP001152607">
    <property type="component" value="Unassembled WGS sequence"/>
</dbReference>
<gene>
    <name evidence="3" type="ORF">PDIGIT_LOCUS3132</name>
</gene>
<keyword evidence="2" id="KW-1133">Transmembrane helix</keyword>
<proteinExistence type="predicted"/>
<keyword evidence="2" id="KW-0472">Membrane</keyword>
<keyword evidence="2" id="KW-0812">Transmembrane</keyword>
<evidence type="ECO:0000313" key="4">
    <source>
        <dbReference type="Proteomes" id="UP001152607"/>
    </source>
</evidence>
<evidence type="ECO:0000256" key="2">
    <source>
        <dbReference type="SAM" id="Phobius"/>
    </source>
</evidence>
<sequence>MVNQSTGSNPTVPPNTFPAESHSYPLGLPTRLDSTRQDLDLHGWLAGCPLPPPVALVGAPPLSGPPPQPETAVKHNFQHSCSLLILTYPTSLLLLLHLLIFLSLDNNRIQTQCYIAPFFLPSLQSQHGLIPSSPPNGTPICSFKTHA</sequence>
<evidence type="ECO:0000256" key="1">
    <source>
        <dbReference type="SAM" id="MobiDB-lite"/>
    </source>
</evidence>
<evidence type="ECO:0000313" key="3">
    <source>
        <dbReference type="EMBL" id="CAI6308795.1"/>
    </source>
</evidence>
<name>A0A9W4XM40_9PLEO</name>
<protein>
    <submittedName>
        <fullName evidence="3">Uncharacterized protein</fullName>
    </submittedName>
</protein>
<dbReference type="EMBL" id="CAOQHR010000002">
    <property type="protein sequence ID" value="CAI6308795.1"/>
    <property type="molecule type" value="Genomic_DNA"/>
</dbReference>